<evidence type="ECO:0000313" key="1">
    <source>
        <dbReference type="EMBL" id="KAJ3621755.1"/>
    </source>
</evidence>
<dbReference type="AlphaFoldDB" id="A0AA38HJL6"/>
<organism evidence="1 2">
    <name type="scientific">Zophobas morio</name>
    <dbReference type="NCBI Taxonomy" id="2755281"/>
    <lineage>
        <taxon>Eukaryota</taxon>
        <taxon>Metazoa</taxon>
        <taxon>Ecdysozoa</taxon>
        <taxon>Arthropoda</taxon>
        <taxon>Hexapoda</taxon>
        <taxon>Insecta</taxon>
        <taxon>Pterygota</taxon>
        <taxon>Neoptera</taxon>
        <taxon>Endopterygota</taxon>
        <taxon>Coleoptera</taxon>
        <taxon>Polyphaga</taxon>
        <taxon>Cucujiformia</taxon>
        <taxon>Tenebrionidae</taxon>
        <taxon>Zophobas</taxon>
    </lineage>
</organism>
<comment type="caution">
    <text evidence="1">The sequence shown here is derived from an EMBL/GenBank/DDBJ whole genome shotgun (WGS) entry which is preliminary data.</text>
</comment>
<sequence>MLTYDNAIANLQNELIDPSLVTAHHLLVAASIRHGKRSRNTANGIPVAAPSSPTYQYHIDTTASQIRENKKITAPEAIYMRGARGKFDFLGLHVFAI</sequence>
<reference evidence="1" key="1">
    <citation type="journal article" date="2023" name="G3 (Bethesda)">
        <title>Whole genome assemblies of Zophobas morio and Tenebrio molitor.</title>
        <authorList>
            <person name="Kaur S."/>
            <person name="Stinson S.A."/>
            <person name="diCenzo G.C."/>
        </authorList>
    </citation>
    <scope>NUCLEOTIDE SEQUENCE</scope>
    <source>
        <strain evidence="1">QUZm001</strain>
    </source>
</reference>
<evidence type="ECO:0000313" key="2">
    <source>
        <dbReference type="Proteomes" id="UP001168821"/>
    </source>
</evidence>
<protein>
    <submittedName>
        <fullName evidence="1">Uncharacterized protein</fullName>
    </submittedName>
</protein>
<dbReference type="EMBL" id="JALNTZ010002008">
    <property type="protein sequence ID" value="KAJ3621755.1"/>
    <property type="molecule type" value="Genomic_DNA"/>
</dbReference>
<keyword evidence="2" id="KW-1185">Reference proteome</keyword>
<accession>A0AA38HJL6</accession>
<name>A0AA38HJL6_9CUCU</name>
<gene>
    <name evidence="1" type="ORF">Zmor_008621</name>
</gene>
<proteinExistence type="predicted"/>
<dbReference type="Proteomes" id="UP001168821">
    <property type="component" value="Unassembled WGS sequence"/>
</dbReference>